<dbReference type="AlphaFoldDB" id="A0A8S9LW19"/>
<comment type="caution">
    <text evidence="3">The sequence shown here is derived from an EMBL/GenBank/DDBJ whole genome shotgun (WGS) entry which is preliminary data.</text>
</comment>
<proteinExistence type="inferred from homology"/>
<feature type="region of interest" description="Disordered" evidence="2">
    <location>
        <begin position="1"/>
        <end position="45"/>
    </location>
</feature>
<dbReference type="GO" id="GO:0016747">
    <property type="term" value="F:acyltransferase activity, transferring groups other than amino-acyl groups"/>
    <property type="evidence" value="ECO:0007669"/>
    <property type="project" value="TreeGrafter"/>
</dbReference>
<name>A0A8S9LW19_BRACR</name>
<dbReference type="Gene3D" id="3.30.559.10">
    <property type="entry name" value="Chloramphenicol acetyltransferase-like domain"/>
    <property type="match status" value="1"/>
</dbReference>
<organism evidence="3">
    <name type="scientific">Brassica cretica</name>
    <name type="common">Mustard</name>
    <dbReference type="NCBI Taxonomy" id="69181"/>
    <lineage>
        <taxon>Eukaryota</taxon>
        <taxon>Viridiplantae</taxon>
        <taxon>Streptophyta</taxon>
        <taxon>Embryophyta</taxon>
        <taxon>Tracheophyta</taxon>
        <taxon>Spermatophyta</taxon>
        <taxon>Magnoliopsida</taxon>
        <taxon>eudicotyledons</taxon>
        <taxon>Gunneridae</taxon>
        <taxon>Pentapetalae</taxon>
        <taxon>rosids</taxon>
        <taxon>malvids</taxon>
        <taxon>Brassicales</taxon>
        <taxon>Brassicaceae</taxon>
        <taxon>Brassiceae</taxon>
        <taxon>Brassica</taxon>
    </lineage>
</organism>
<feature type="compositionally biased region" description="Polar residues" evidence="2">
    <location>
        <begin position="7"/>
        <end position="17"/>
    </location>
</feature>
<dbReference type="PANTHER" id="PTHR31642">
    <property type="entry name" value="TRICHOTHECENE 3-O-ACETYLTRANSFERASE"/>
    <property type="match status" value="1"/>
</dbReference>
<sequence>MKKKGVSLSNPTKQTWNCEGKIASQLDPQGGLSPKPSTDAPSQPANVGLLTQALDLSQFVPTLAYSGDISSQPLLLFQVTYFKCGAICIGTLIHHTFGDAGSLVCFMEAWSRTARGLPVTPTPFFDRTVLRAQNPPSPVFPHTEYQPPPFHNPPVTSLAYRSNPDSDS</sequence>
<dbReference type="InterPro" id="IPR023213">
    <property type="entry name" value="CAT-like_dom_sf"/>
</dbReference>
<reference evidence="3" key="1">
    <citation type="submission" date="2019-12" db="EMBL/GenBank/DDBJ databases">
        <title>Genome sequencing and annotation of Brassica cretica.</title>
        <authorList>
            <person name="Studholme D.J."/>
            <person name="Sarris P.F."/>
        </authorList>
    </citation>
    <scope>NUCLEOTIDE SEQUENCE</scope>
    <source>
        <strain evidence="3">PFS-102/07</strain>
        <tissue evidence="3">Leaf</tissue>
    </source>
</reference>
<evidence type="ECO:0000313" key="3">
    <source>
        <dbReference type="EMBL" id="KAF2610277.1"/>
    </source>
</evidence>
<accession>A0A8S9LW19</accession>
<feature type="compositionally biased region" description="Polar residues" evidence="2">
    <location>
        <begin position="35"/>
        <end position="45"/>
    </location>
</feature>
<feature type="region of interest" description="Disordered" evidence="2">
    <location>
        <begin position="136"/>
        <end position="168"/>
    </location>
</feature>
<dbReference type="Pfam" id="PF02458">
    <property type="entry name" value="Transferase"/>
    <property type="match status" value="1"/>
</dbReference>
<gene>
    <name evidence="3" type="ORF">F2Q70_00007868</name>
</gene>
<feature type="compositionally biased region" description="Polar residues" evidence="2">
    <location>
        <begin position="159"/>
        <end position="168"/>
    </location>
</feature>
<dbReference type="EMBL" id="QGKY02000089">
    <property type="protein sequence ID" value="KAF2610277.1"/>
    <property type="molecule type" value="Genomic_DNA"/>
</dbReference>
<dbReference type="InterPro" id="IPR050317">
    <property type="entry name" value="Plant_Fungal_Acyltransferase"/>
</dbReference>
<dbReference type="PANTHER" id="PTHR31642:SF338">
    <property type="entry name" value="(RAPE) HYPOTHETICAL PROTEIN"/>
    <property type="match status" value="1"/>
</dbReference>
<evidence type="ECO:0000256" key="2">
    <source>
        <dbReference type="SAM" id="MobiDB-lite"/>
    </source>
</evidence>
<evidence type="ECO:0000256" key="1">
    <source>
        <dbReference type="ARBA" id="ARBA00009861"/>
    </source>
</evidence>
<comment type="similarity">
    <text evidence="1">Belongs to the plant acyltransferase family.</text>
</comment>
<protein>
    <submittedName>
        <fullName evidence="3">Uncharacterized protein</fullName>
    </submittedName>
</protein>